<dbReference type="EMBL" id="JAIZAY010000010">
    <property type="protein sequence ID" value="KAJ8034203.1"/>
    <property type="molecule type" value="Genomic_DNA"/>
</dbReference>
<evidence type="ECO:0000256" key="9">
    <source>
        <dbReference type="SAM" id="MobiDB-lite"/>
    </source>
</evidence>
<dbReference type="AlphaFoldDB" id="A0A9Q1BVR1"/>
<comment type="similarity">
    <text evidence="2 8">Belongs to the inorganic phosphate transporter (PiT) (TC 2.A.20) family.</text>
</comment>
<feature type="transmembrane region" description="Helical" evidence="8">
    <location>
        <begin position="135"/>
        <end position="154"/>
    </location>
</feature>
<keyword evidence="3 8" id="KW-0813">Transport</keyword>
<dbReference type="GO" id="GO:0035435">
    <property type="term" value="P:phosphate ion transmembrane transport"/>
    <property type="evidence" value="ECO:0007669"/>
    <property type="project" value="TreeGrafter"/>
</dbReference>
<dbReference type="Proteomes" id="UP001152320">
    <property type="component" value="Chromosome 10"/>
</dbReference>
<comment type="subcellular location">
    <subcellularLocation>
        <location evidence="1 8">Membrane</location>
        <topology evidence="1 8">Multi-pass membrane protein</topology>
    </subcellularLocation>
</comment>
<dbReference type="OrthoDB" id="260807at2759"/>
<feature type="transmembrane region" description="Helical" evidence="8">
    <location>
        <begin position="568"/>
        <end position="595"/>
    </location>
</feature>
<evidence type="ECO:0000256" key="7">
    <source>
        <dbReference type="ARBA" id="ARBA00023136"/>
    </source>
</evidence>
<name>A0A9Q1BVR1_HOLLE</name>
<evidence type="ECO:0000256" key="2">
    <source>
        <dbReference type="ARBA" id="ARBA00009916"/>
    </source>
</evidence>
<proteinExistence type="inferred from homology"/>
<dbReference type="InterPro" id="IPR001204">
    <property type="entry name" value="Phos_transporter"/>
</dbReference>
<evidence type="ECO:0000256" key="5">
    <source>
        <dbReference type="ARBA" id="ARBA00022692"/>
    </source>
</evidence>
<feature type="region of interest" description="Disordered" evidence="9">
    <location>
        <begin position="292"/>
        <end position="367"/>
    </location>
</feature>
<feature type="compositionally biased region" description="Basic and acidic residues" evidence="9">
    <location>
        <begin position="312"/>
        <end position="334"/>
    </location>
</feature>
<feature type="transmembrane region" description="Helical" evidence="8">
    <location>
        <begin position="484"/>
        <end position="502"/>
    </location>
</feature>
<feature type="transmembrane region" description="Helical" evidence="8">
    <location>
        <begin position="107"/>
        <end position="128"/>
    </location>
</feature>
<keyword evidence="7 8" id="KW-0472">Membrane</keyword>
<dbReference type="PANTHER" id="PTHR11101:SF80">
    <property type="entry name" value="PHOSPHATE TRANSPORTER"/>
    <property type="match status" value="1"/>
</dbReference>
<comment type="caution">
    <text evidence="10">The sequence shown here is derived from an EMBL/GenBank/DDBJ whole genome shotgun (WGS) entry which is preliminary data.</text>
</comment>
<evidence type="ECO:0000313" key="10">
    <source>
        <dbReference type="EMBL" id="KAJ8034203.1"/>
    </source>
</evidence>
<evidence type="ECO:0000256" key="1">
    <source>
        <dbReference type="ARBA" id="ARBA00004141"/>
    </source>
</evidence>
<gene>
    <name evidence="10" type="ORF">HOLleu_20944</name>
</gene>
<evidence type="ECO:0000256" key="3">
    <source>
        <dbReference type="ARBA" id="ARBA00022448"/>
    </source>
</evidence>
<accession>A0A9Q1BVR1</accession>
<sequence length="599" mass="64943">MDATTTFLDSLSYLTTNIPSFNQEDVTWMLAVGFVFSFILAFGLGANDVANSFATSVGAKVLTLRSACILASIFETGGAVLLGSKVSDTIRKGIFDVTLYEGREETLMMGQVAALGGAMIWLLVATLFKLPVSGTHSIVGAMIGFHVVVFQFVGINWKQLIMIVGSWFISPLMSGVLSAIMFAVYRYFVLQKDHPLKNGLRSLPVCYAAVMFVNVLSIFLHAPQLLRLDKIPVWGGALISVFIGFVVGLTVWLIVVPRVRLSLFGDGERPKFSVGGDELFDVKDEKKEMAMQDVPNGNCKESSGYKTITGKPESETNHFTEAEGKTERSSERDLNVNNNNGNSTETSKGSSGYTQISESPTNRMPPSSIQYEFKESIVSAEEGESRCWPFRKSGDKKYYRHTSVASSTGLTKKRKLSKRDSESWKQVQDPEGVAEICGPLQILSALFASFAHGGNDVSNAIGPLIALWVIFQSGSVEQKAASPIWILLYGGIGMTIGLWVLGRRVIETVGSNLTPMTPSSGFTIELGAATTVLLASNLGIPVSTTHCKVGSIVAIGYVRSRANVEWKLFRSIILAWIVTVPSAALLSAGLMWIMLTVTG</sequence>
<keyword evidence="6 8" id="KW-1133">Transmembrane helix</keyword>
<keyword evidence="11" id="KW-1185">Reference proteome</keyword>
<keyword evidence="4 8" id="KW-0592">Phosphate transport</keyword>
<dbReference type="PANTHER" id="PTHR11101">
    <property type="entry name" value="PHOSPHATE TRANSPORTER"/>
    <property type="match status" value="1"/>
</dbReference>
<keyword evidence="5 8" id="KW-0812">Transmembrane</keyword>
<dbReference type="Pfam" id="PF01384">
    <property type="entry name" value="PHO4"/>
    <property type="match status" value="1"/>
</dbReference>
<comment type="function">
    <text evidence="8">Sodium-phosphate symporter.</text>
</comment>
<evidence type="ECO:0000256" key="6">
    <source>
        <dbReference type="ARBA" id="ARBA00022989"/>
    </source>
</evidence>
<reference evidence="10" key="1">
    <citation type="submission" date="2021-10" db="EMBL/GenBank/DDBJ databases">
        <title>Tropical sea cucumber genome reveals ecological adaptation and Cuvierian tubules defense mechanism.</title>
        <authorList>
            <person name="Chen T."/>
        </authorList>
    </citation>
    <scope>NUCLEOTIDE SEQUENCE</scope>
    <source>
        <strain evidence="10">Nanhai2018</strain>
        <tissue evidence="10">Muscle</tissue>
    </source>
</reference>
<evidence type="ECO:0000313" key="11">
    <source>
        <dbReference type="Proteomes" id="UP001152320"/>
    </source>
</evidence>
<feature type="transmembrane region" description="Helical" evidence="8">
    <location>
        <begin position="26"/>
        <end position="46"/>
    </location>
</feature>
<feature type="compositionally biased region" description="Polar residues" evidence="9">
    <location>
        <begin position="343"/>
        <end position="367"/>
    </location>
</feature>
<feature type="transmembrane region" description="Helical" evidence="8">
    <location>
        <begin position="234"/>
        <end position="255"/>
    </location>
</feature>
<feature type="transmembrane region" description="Helical" evidence="8">
    <location>
        <begin position="160"/>
        <end position="188"/>
    </location>
</feature>
<dbReference type="GO" id="GO:0016020">
    <property type="term" value="C:membrane"/>
    <property type="evidence" value="ECO:0007669"/>
    <property type="project" value="UniProtKB-SubCell"/>
</dbReference>
<feature type="transmembrane region" description="Helical" evidence="8">
    <location>
        <begin position="67"/>
        <end position="87"/>
    </location>
</feature>
<protein>
    <recommendedName>
        <fullName evidence="8">Phosphate transporter</fullName>
    </recommendedName>
</protein>
<evidence type="ECO:0000256" key="4">
    <source>
        <dbReference type="ARBA" id="ARBA00022592"/>
    </source>
</evidence>
<dbReference type="GO" id="GO:0005315">
    <property type="term" value="F:phosphate transmembrane transporter activity"/>
    <property type="evidence" value="ECO:0007669"/>
    <property type="project" value="InterPro"/>
</dbReference>
<feature type="transmembrane region" description="Helical" evidence="8">
    <location>
        <begin position="200"/>
        <end position="222"/>
    </location>
</feature>
<organism evidence="10 11">
    <name type="scientific">Holothuria leucospilota</name>
    <name type="common">Black long sea cucumber</name>
    <name type="synonym">Mertensiothuria leucospilota</name>
    <dbReference type="NCBI Taxonomy" id="206669"/>
    <lineage>
        <taxon>Eukaryota</taxon>
        <taxon>Metazoa</taxon>
        <taxon>Echinodermata</taxon>
        <taxon>Eleutherozoa</taxon>
        <taxon>Echinozoa</taxon>
        <taxon>Holothuroidea</taxon>
        <taxon>Aspidochirotacea</taxon>
        <taxon>Aspidochirotida</taxon>
        <taxon>Holothuriidae</taxon>
        <taxon>Holothuria</taxon>
    </lineage>
</organism>
<evidence type="ECO:0000256" key="8">
    <source>
        <dbReference type="RuleBase" id="RU363058"/>
    </source>
</evidence>